<dbReference type="Pfam" id="PF01381">
    <property type="entry name" value="HTH_3"/>
    <property type="match status" value="1"/>
</dbReference>
<dbReference type="Gene3D" id="1.10.260.40">
    <property type="entry name" value="lambda repressor-like DNA-binding domains"/>
    <property type="match status" value="1"/>
</dbReference>
<dbReference type="RefSeq" id="WP_266057896.1">
    <property type="nucleotide sequence ID" value="NZ_JAPFQN010000009.1"/>
</dbReference>
<name>A0ABT3RU78_9BACT</name>
<dbReference type="SMART" id="SM00530">
    <property type="entry name" value="HTH_XRE"/>
    <property type="match status" value="1"/>
</dbReference>
<reference evidence="3 4" key="1">
    <citation type="submission" date="2022-11" db="EMBL/GenBank/DDBJ databases">
        <title>The characterization of three novel Bacteroidetes species and genomic analysis of their roles in tidal elemental geochemical cycles.</title>
        <authorList>
            <person name="Ma K."/>
        </authorList>
    </citation>
    <scope>NUCLEOTIDE SEQUENCE [LARGE SCALE GENOMIC DNA]</scope>
    <source>
        <strain evidence="3 4">M17</strain>
    </source>
</reference>
<dbReference type="CDD" id="cd00093">
    <property type="entry name" value="HTH_XRE"/>
    <property type="match status" value="1"/>
</dbReference>
<protein>
    <submittedName>
        <fullName evidence="3">Helix-turn-helix domain-containing protein</fullName>
    </submittedName>
</protein>
<accession>A0ABT3RU78</accession>
<dbReference type="Proteomes" id="UP001209885">
    <property type="component" value="Unassembled WGS sequence"/>
</dbReference>
<proteinExistence type="predicted"/>
<keyword evidence="1" id="KW-0812">Transmembrane</keyword>
<keyword evidence="1" id="KW-1133">Transmembrane helix</keyword>
<evidence type="ECO:0000259" key="2">
    <source>
        <dbReference type="PROSITE" id="PS50943"/>
    </source>
</evidence>
<keyword evidence="4" id="KW-1185">Reference proteome</keyword>
<dbReference type="SUPFAM" id="SSF47413">
    <property type="entry name" value="lambda repressor-like DNA-binding domains"/>
    <property type="match status" value="1"/>
</dbReference>
<dbReference type="EMBL" id="JAPFQN010000009">
    <property type="protein sequence ID" value="MCX2745337.1"/>
    <property type="molecule type" value="Genomic_DNA"/>
</dbReference>
<dbReference type="InterPro" id="IPR001387">
    <property type="entry name" value="Cro/C1-type_HTH"/>
</dbReference>
<organism evidence="3 4">
    <name type="scientific">Mangrovivirga halotolerans</name>
    <dbReference type="NCBI Taxonomy" id="2993936"/>
    <lineage>
        <taxon>Bacteria</taxon>
        <taxon>Pseudomonadati</taxon>
        <taxon>Bacteroidota</taxon>
        <taxon>Cytophagia</taxon>
        <taxon>Cytophagales</taxon>
        <taxon>Mangrovivirgaceae</taxon>
        <taxon>Mangrovivirga</taxon>
    </lineage>
</organism>
<evidence type="ECO:0000313" key="4">
    <source>
        <dbReference type="Proteomes" id="UP001209885"/>
    </source>
</evidence>
<dbReference type="InterPro" id="IPR010982">
    <property type="entry name" value="Lambda_DNA-bd_dom_sf"/>
</dbReference>
<keyword evidence="1" id="KW-0472">Membrane</keyword>
<feature type="domain" description="HTH cro/C1-type" evidence="2">
    <location>
        <begin position="11"/>
        <end position="64"/>
    </location>
</feature>
<gene>
    <name evidence="3" type="ORF">OO013_15775</name>
</gene>
<dbReference type="InterPro" id="IPR025698">
    <property type="entry name" value="2TM_dom"/>
</dbReference>
<evidence type="ECO:0000313" key="3">
    <source>
        <dbReference type="EMBL" id="MCX2745337.1"/>
    </source>
</evidence>
<feature type="transmembrane region" description="Helical" evidence="1">
    <location>
        <begin position="85"/>
        <end position="106"/>
    </location>
</feature>
<sequence length="155" mass="18114">MDSNKTNLRDIKKMRLERHWSQEQLAEMSGLSIRTIQRIENGENAGLESLKSLAAVFDTNIEDSNKKVELEKIRKEEAYIQKLKGFYGLLGLAVVNLILFLVIAINDSDSEAWWVFFYMLIAWIAFLGIYSFISFDFFGEEWKNKMIKKKYANKN</sequence>
<dbReference type="PROSITE" id="PS50943">
    <property type="entry name" value="HTH_CROC1"/>
    <property type="match status" value="1"/>
</dbReference>
<evidence type="ECO:0000256" key="1">
    <source>
        <dbReference type="SAM" id="Phobius"/>
    </source>
</evidence>
<comment type="caution">
    <text evidence="3">The sequence shown here is derived from an EMBL/GenBank/DDBJ whole genome shotgun (WGS) entry which is preliminary data.</text>
</comment>
<feature type="transmembrane region" description="Helical" evidence="1">
    <location>
        <begin position="112"/>
        <end position="139"/>
    </location>
</feature>
<dbReference type="Pfam" id="PF13239">
    <property type="entry name" value="2TM"/>
    <property type="match status" value="1"/>
</dbReference>